<reference evidence="2 3" key="1">
    <citation type="journal article" date="2018" name="Sci. Data">
        <title>The draft genome sequence of cork oak.</title>
        <authorList>
            <person name="Ramos A.M."/>
            <person name="Usie A."/>
            <person name="Barbosa P."/>
            <person name="Barros P.M."/>
            <person name="Capote T."/>
            <person name="Chaves I."/>
            <person name="Simoes F."/>
            <person name="Abreu I."/>
            <person name="Carrasquinho I."/>
            <person name="Faro C."/>
            <person name="Guimaraes J.B."/>
            <person name="Mendonca D."/>
            <person name="Nobrega F."/>
            <person name="Rodrigues L."/>
            <person name="Saibo N.J.M."/>
            <person name="Varela M.C."/>
            <person name="Egas C."/>
            <person name="Matos J."/>
            <person name="Miguel C.M."/>
            <person name="Oliveira M.M."/>
            <person name="Ricardo C.P."/>
            <person name="Goncalves S."/>
        </authorList>
    </citation>
    <scope>NUCLEOTIDE SEQUENCE [LARGE SCALE GENOMIC DNA]</scope>
    <source>
        <strain evidence="3">cv. HL8</strain>
    </source>
</reference>
<evidence type="ECO:0000256" key="1">
    <source>
        <dbReference type="SAM" id="MobiDB-lite"/>
    </source>
</evidence>
<comment type="caution">
    <text evidence="2">The sequence shown here is derived from an EMBL/GenBank/DDBJ whole genome shotgun (WGS) entry which is preliminary data.</text>
</comment>
<feature type="region of interest" description="Disordered" evidence="1">
    <location>
        <begin position="76"/>
        <end position="96"/>
    </location>
</feature>
<dbReference type="PANTHER" id="PTHR34130:SF3">
    <property type="entry name" value="DUF1645 FAMILY PROTEIN"/>
    <property type="match status" value="1"/>
</dbReference>
<gene>
    <name evidence="2" type="ORF">CFP56_024160</name>
</gene>
<evidence type="ECO:0000313" key="2">
    <source>
        <dbReference type="EMBL" id="KAK7834686.1"/>
    </source>
</evidence>
<keyword evidence="3" id="KW-1185">Reference proteome</keyword>
<dbReference type="AlphaFoldDB" id="A0AAW0K827"/>
<feature type="region of interest" description="Disordered" evidence="1">
    <location>
        <begin position="20"/>
        <end position="59"/>
    </location>
</feature>
<sequence>MCSAEDIIFCGKLIPFKEQQFSHPTPQTPKITNENQTKQTSLRRRSESLSKLQSPVTRSNSINTKLMRNSRSLDYRKLNPISNSPPETIERNSSVKSVGSKSEIALKKAASSRPRWYLFMFGMVKFPTEMELSDIKNRQVRRNQPQSMIFPVNRSSGGAMVSIEMNENHENPDSDIKIVVLFLSMTKLNYDSFGSVSSISFVASAYSHSNAKTKTLAYEAKNN</sequence>
<dbReference type="EMBL" id="PKMF04000383">
    <property type="protein sequence ID" value="KAK7834686.1"/>
    <property type="molecule type" value="Genomic_DNA"/>
</dbReference>
<dbReference type="PANTHER" id="PTHR34130">
    <property type="entry name" value="OS08G0243800 PROTEIN"/>
    <property type="match status" value="1"/>
</dbReference>
<feature type="compositionally biased region" description="Polar residues" evidence="1">
    <location>
        <begin position="80"/>
        <end position="96"/>
    </location>
</feature>
<proteinExistence type="predicted"/>
<organism evidence="2 3">
    <name type="scientific">Quercus suber</name>
    <name type="common">Cork oak</name>
    <dbReference type="NCBI Taxonomy" id="58331"/>
    <lineage>
        <taxon>Eukaryota</taxon>
        <taxon>Viridiplantae</taxon>
        <taxon>Streptophyta</taxon>
        <taxon>Embryophyta</taxon>
        <taxon>Tracheophyta</taxon>
        <taxon>Spermatophyta</taxon>
        <taxon>Magnoliopsida</taxon>
        <taxon>eudicotyledons</taxon>
        <taxon>Gunneridae</taxon>
        <taxon>Pentapetalae</taxon>
        <taxon>rosids</taxon>
        <taxon>fabids</taxon>
        <taxon>Fagales</taxon>
        <taxon>Fagaceae</taxon>
        <taxon>Quercus</taxon>
    </lineage>
</organism>
<protein>
    <submittedName>
        <fullName evidence="2">Uncharacterized protein</fullName>
    </submittedName>
</protein>
<accession>A0AAW0K827</accession>
<feature type="compositionally biased region" description="Polar residues" evidence="1">
    <location>
        <begin position="20"/>
        <end position="40"/>
    </location>
</feature>
<name>A0AAW0K827_QUESU</name>
<dbReference type="Proteomes" id="UP000237347">
    <property type="component" value="Unassembled WGS sequence"/>
</dbReference>
<evidence type="ECO:0000313" key="3">
    <source>
        <dbReference type="Proteomes" id="UP000237347"/>
    </source>
</evidence>